<organism evidence="7 8">
    <name type="scientific">Saccharothrix espanaensis (strain ATCC 51144 / DSM 44229 / JCM 9112 / NBRC 15066 / NRRL 15764)</name>
    <dbReference type="NCBI Taxonomy" id="1179773"/>
    <lineage>
        <taxon>Bacteria</taxon>
        <taxon>Bacillati</taxon>
        <taxon>Actinomycetota</taxon>
        <taxon>Actinomycetes</taxon>
        <taxon>Pseudonocardiales</taxon>
        <taxon>Pseudonocardiaceae</taxon>
        <taxon>Saccharothrix</taxon>
    </lineage>
</organism>
<dbReference type="SUPFAM" id="SSF52467">
    <property type="entry name" value="DHS-like NAD/FAD-binding domain"/>
    <property type="match status" value="1"/>
</dbReference>
<dbReference type="Proteomes" id="UP000006281">
    <property type="component" value="Chromosome"/>
</dbReference>
<dbReference type="BioCyc" id="SESP1179773:BN6_RS32375-MONOMER"/>
<gene>
    <name evidence="7" type="primary">ilvB1</name>
    <name evidence="7" type="ordered locus">BN6_67160</name>
</gene>
<dbReference type="Pfam" id="PF02775">
    <property type="entry name" value="TPP_enzyme_C"/>
    <property type="match status" value="1"/>
</dbReference>
<dbReference type="InterPro" id="IPR012001">
    <property type="entry name" value="Thiamin_PyroP_enz_TPP-bd_dom"/>
</dbReference>
<evidence type="ECO:0000313" key="8">
    <source>
        <dbReference type="Proteomes" id="UP000006281"/>
    </source>
</evidence>
<dbReference type="AlphaFoldDB" id="K0KBD5"/>
<dbReference type="EMBL" id="HE804045">
    <property type="protein sequence ID" value="CCH33953.1"/>
    <property type="molecule type" value="Genomic_DNA"/>
</dbReference>
<keyword evidence="2 3" id="KW-0786">Thiamine pyrophosphate</keyword>
<dbReference type="InterPro" id="IPR029061">
    <property type="entry name" value="THDP-binding"/>
</dbReference>
<comment type="similarity">
    <text evidence="1 3">Belongs to the TPP enzyme family.</text>
</comment>
<dbReference type="PANTHER" id="PTHR18968:SF167">
    <property type="entry name" value="ACETOLACTATE SYNTHASE LARGE SUBUNIT ILVB2-RELATED"/>
    <property type="match status" value="1"/>
</dbReference>
<sequence length="551" mass="57370">MLGLSTSLAGRALPPPAAVPSFRHMASGAERLVEVLSAHGVEVVFGLPGVHNLPIWEALRGSPIRLVGVRHEQTAGYAADGYARATGRLGVAIVTTGPGAANCLAATGEAMASGSPVLVVATDIPSTLRRPGEFRGVLHETRDQRAMFLPVVKGGWTVRSADALGTYADSAARLATTAPHGPVYLGVPTDFLTADAGPWARIPTSGPSVPDLAEAVEVVGRSTTPLIWAGGGAQRAEAGAAVAALADKLDAPVVTTYAGRGLVDHPHVVHGPVHLPEVGALWDEADLVIGIGSDFDGMMTQNWLQPPRPLLSVNVDASRNYPAAAALRGDARVVTEALARALPRRPTRRAADRVAELNAAVRAAVLADEPQAVPLLDALEGHRVVADMCVAGYWVGGFQRVTRPRGLAYPVGWGTLGFGFPAALGAALTGRVVAVCGDGGFLFACGDLATARQERLPVTVVLVDDGGYGMLRYDQERAGHPAHGVDLETPDFVALAGSFGVEASEVDGFGGGFAARLAEFTAQDGPNVLVVRARLKPPVNTSPRWYRRVRT</sequence>
<evidence type="ECO:0000256" key="2">
    <source>
        <dbReference type="ARBA" id="ARBA00023052"/>
    </source>
</evidence>
<feature type="domain" description="Thiamine pyrophosphate enzyme TPP-binding" evidence="5">
    <location>
        <begin position="393"/>
        <end position="531"/>
    </location>
</feature>
<dbReference type="Gene3D" id="3.40.50.1220">
    <property type="entry name" value="TPP-binding domain"/>
    <property type="match status" value="1"/>
</dbReference>
<dbReference type="GO" id="GO:0009097">
    <property type="term" value="P:isoleucine biosynthetic process"/>
    <property type="evidence" value="ECO:0007669"/>
    <property type="project" value="TreeGrafter"/>
</dbReference>
<dbReference type="CDD" id="cd00568">
    <property type="entry name" value="TPP_enzymes"/>
    <property type="match status" value="1"/>
</dbReference>
<evidence type="ECO:0000256" key="1">
    <source>
        <dbReference type="ARBA" id="ARBA00007812"/>
    </source>
</evidence>
<evidence type="ECO:0000256" key="3">
    <source>
        <dbReference type="RuleBase" id="RU362132"/>
    </source>
</evidence>
<dbReference type="InterPro" id="IPR045229">
    <property type="entry name" value="TPP_enz"/>
</dbReference>
<dbReference type="STRING" id="1179773.BN6_67160"/>
<keyword evidence="8" id="KW-1185">Reference proteome</keyword>
<reference evidence="7 8" key="1">
    <citation type="journal article" date="2012" name="BMC Genomics">
        <title>Complete genome sequence of Saccharothrix espanaensis DSM 44229T and comparison to the other completely sequenced Pseudonocardiaceae.</title>
        <authorList>
            <person name="Strobel T."/>
            <person name="Al-Dilaimi A."/>
            <person name="Blom J."/>
            <person name="Gessner A."/>
            <person name="Kalinowski J."/>
            <person name="Luzhetska M."/>
            <person name="Puhler A."/>
            <person name="Szczepanowski R."/>
            <person name="Bechthold A."/>
            <person name="Ruckert C."/>
        </authorList>
    </citation>
    <scope>NUCLEOTIDE SEQUENCE [LARGE SCALE GENOMIC DNA]</scope>
    <source>
        <strain evidence="8">ATCC 51144 / DSM 44229 / JCM 9112 / NBRC 15066 / NRRL 15764</strain>
    </source>
</reference>
<proteinExistence type="inferred from homology"/>
<accession>K0KBD5</accession>
<dbReference type="GO" id="GO:0005948">
    <property type="term" value="C:acetolactate synthase complex"/>
    <property type="evidence" value="ECO:0007669"/>
    <property type="project" value="TreeGrafter"/>
</dbReference>
<evidence type="ECO:0000259" key="4">
    <source>
        <dbReference type="Pfam" id="PF00205"/>
    </source>
</evidence>
<dbReference type="InterPro" id="IPR029035">
    <property type="entry name" value="DHS-like_NAD/FAD-binding_dom"/>
</dbReference>
<evidence type="ECO:0000259" key="5">
    <source>
        <dbReference type="Pfam" id="PF02775"/>
    </source>
</evidence>
<dbReference type="eggNOG" id="COG0028">
    <property type="taxonomic scope" value="Bacteria"/>
</dbReference>
<protein>
    <submittedName>
        <fullName evidence="7">Acetolactate synthase I/II/III large subunit</fullName>
    </submittedName>
</protein>
<dbReference type="Pfam" id="PF00205">
    <property type="entry name" value="TPP_enzyme_M"/>
    <property type="match status" value="1"/>
</dbReference>
<dbReference type="SUPFAM" id="SSF52518">
    <property type="entry name" value="Thiamin diphosphate-binding fold (THDP-binding)"/>
    <property type="match status" value="2"/>
</dbReference>
<dbReference type="GO" id="GO:0009099">
    <property type="term" value="P:L-valine biosynthetic process"/>
    <property type="evidence" value="ECO:0007669"/>
    <property type="project" value="TreeGrafter"/>
</dbReference>
<evidence type="ECO:0000259" key="6">
    <source>
        <dbReference type="Pfam" id="PF02776"/>
    </source>
</evidence>
<dbReference type="GO" id="GO:0050660">
    <property type="term" value="F:flavin adenine dinucleotide binding"/>
    <property type="evidence" value="ECO:0007669"/>
    <property type="project" value="TreeGrafter"/>
</dbReference>
<dbReference type="InterPro" id="IPR011766">
    <property type="entry name" value="TPP_enzyme_TPP-bd"/>
</dbReference>
<dbReference type="GO" id="GO:0003984">
    <property type="term" value="F:acetolactate synthase activity"/>
    <property type="evidence" value="ECO:0007669"/>
    <property type="project" value="TreeGrafter"/>
</dbReference>
<dbReference type="PATRIC" id="fig|1179773.3.peg.6771"/>
<dbReference type="Pfam" id="PF02776">
    <property type="entry name" value="TPP_enzyme_N"/>
    <property type="match status" value="1"/>
</dbReference>
<dbReference type="KEGG" id="sesp:BN6_67160"/>
<dbReference type="InterPro" id="IPR012000">
    <property type="entry name" value="Thiamin_PyroP_enz_cen_dom"/>
</dbReference>
<dbReference type="GO" id="GO:0000287">
    <property type="term" value="F:magnesium ion binding"/>
    <property type="evidence" value="ECO:0007669"/>
    <property type="project" value="InterPro"/>
</dbReference>
<dbReference type="PANTHER" id="PTHR18968">
    <property type="entry name" value="THIAMINE PYROPHOSPHATE ENZYMES"/>
    <property type="match status" value="1"/>
</dbReference>
<name>K0KBD5_SACES</name>
<dbReference type="HOGENOM" id="CLU_013748_3_1_11"/>
<feature type="domain" description="Thiamine pyrophosphate enzyme central" evidence="4">
    <location>
        <begin position="212"/>
        <end position="338"/>
    </location>
</feature>
<evidence type="ECO:0000313" key="7">
    <source>
        <dbReference type="EMBL" id="CCH33953.1"/>
    </source>
</evidence>
<dbReference type="Gene3D" id="3.40.50.970">
    <property type="match status" value="2"/>
</dbReference>
<dbReference type="CDD" id="cd07035">
    <property type="entry name" value="TPP_PYR_POX_like"/>
    <property type="match status" value="1"/>
</dbReference>
<dbReference type="GO" id="GO:0030976">
    <property type="term" value="F:thiamine pyrophosphate binding"/>
    <property type="evidence" value="ECO:0007669"/>
    <property type="project" value="InterPro"/>
</dbReference>
<feature type="domain" description="Thiamine pyrophosphate enzyme N-terminal TPP-binding" evidence="6">
    <location>
        <begin position="28"/>
        <end position="146"/>
    </location>
</feature>